<keyword evidence="3" id="KW-1185">Reference proteome</keyword>
<evidence type="ECO:0000313" key="3">
    <source>
        <dbReference type="Proteomes" id="UP001152607"/>
    </source>
</evidence>
<evidence type="ECO:0000256" key="1">
    <source>
        <dbReference type="SAM" id="MobiDB-lite"/>
    </source>
</evidence>
<reference evidence="2" key="1">
    <citation type="submission" date="2023-01" db="EMBL/GenBank/DDBJ databases">
        <authorList>
            <person name="Van Ghelder C."/>
            <person name="Rancurel C."/>
        </authorList>
    </citation>
    <scope>NUCLEOTIDE SEQUENCE</scope>
    <source>
        <strain evidence="2">CNCM I-4278</strain>
    </source>
</reference>
<dbReference type="EMBL" id="CAOQHR010000006">
    <property type="protein sequence ID" value="CAI6336175.1"/>
    <property type="molecule type" value="Genomic_DNA"/>
</dbReference>
<gene>
    <name evidence="2" type="ORF">PDIGIT_LOCUS9267</name>
</gene>
<dbReference type="AlphaFoldDB" id="A0A9W4UHP2"/>
<organism evidence="2 3">
    <name type="scientific">Periconia digitata</name>
    <dbReference type="NCBI Taxonomy" id="1303443"/>
    <lineage>
        <taxon>Eukaryota</taxon>
        <taxon>Fungi</taxon>
        <taxon>Dikarya</taxon>
        <taxon>Ascomycota</taxon>
        <taxon>Pezizomycotina</taxon>
        <taxon>Dothideomycetes</taxon>
        <taxon>Pleosporomycetidae</taxon>
        <taxon>Pleosporales</taxon>
        <taxon>Massarineae</taxon>
        <taxon>Periconiaceae</taxon>
        <taxon>Periconia</taxon>
    </lineage>
</organism>
<feature type="region of interest" description="Disordered" evidence="1">
    <location>
        <begin position="18"/>
        <end position="58"/>
    </location>
</feature>
<comment type="caution">
    <text evidence="2">The sequence shown here is derived from an EMBL/GenBank/DDBJ whole genome shotgun (WGS) entry which is preliminary data.</text>
</comment>
<proteinExistence type="predicted"/>
<name>A0A9W4UHP2_9PLEO</name>
<evidence type="ECO:0000313" key="2">
    <source>
        <dbReference type="EMBL" id="CAI6336175.1"/>
    </source>
</evidence>
<sequence>MYASNAVALGKSTCASLGMLGRFDDPDPQSPPQKGWSAIPSNTNTGPANDEVGGNPVMVRSSPVVTGCLLRSAHSARPIS</sequence>
<protein>
    <submittedName>
        <fullName evidence="2">Uncharacterized protein</fullName>
    </submittedName>
</protein>
<dbReference type="Proteomes" id="UP001152607">
    <property type="component" value="Unassembled WGS sequence"/>
</dbReference>
<accession>A0A9W4UHP2</accession>